<gene>
    <name evidence="2" type="ORF">PECAL_3P10080</name>
</gene>
<organism evidence="2 3">
    <name type="scientific">Pelagomonas calceolata</name>
    <dbReference type="NCBI Taxonomy" id="35677"/>
    <lineage>
        <taxon>Eukaryota</taxon>
        <taxon>Sar</taxon>
        <taxon>Stramenopiles</taxon>
        <taxon>Ochrophyta</taxon>
        <taxon>Pelagophyceae</taxon>
        <taxon>Pelagomonadales</taxon>
        <taxon>Pelagomonadaceae</taxon>
        <taxon>Pelagomonas</taxon>
    </lineage>
</organism>
<evidence type="ECO:0000256" key="1">
    <source>
        <dbReference type="SAM" id="SignalP"/>
    </source>
</evidence>
<dbReference type="AlphaFoldDB" id="A0A8J2WJH5"/>
<protein>
    <submittedName>
        <fullName evidence="2">Uncharacterized protein</fullName>
    </submittedName>
</protein>
<dbReference type="OrthoDB" id="10666092at2759"/>
<sequence length="345" mass="35861">MPCHRSYAALRLLIAALQLQAIVKAAQPTRRRALVGGLASATVPTRRRALVSGIATAVVPAIAQARVRGAAELDAEYYARRAFEKVTNTSPDVFDARRARAAPVAAAARPVDAALLAAVRKEGVSALAAASGASARTITDAIAAREPAARKAFATRAARDLDAGDATSDSAGVAVLALYEEAAERLLDKKSRAAFATAFGAALIANRGPAPAPGASFKSLIKGAEDTLAAWKATGWTKDAKITFEGSADLAEAADDFASGYEVKISVALGGAASCLADACLEERGIAWHPDPCCLALASYLTQSKVSLTAPTPHKFDEFLLDDVYRDDPRAFLPSTLLGLFVVAK</sequence>
<evidence type="ECO:0000313" key="3">
    <source>
        <dbReference type="Proteomes" id="UP000789595"/>
    </source>
</evidence>
<keyword evidence="3" id="KW-1185">Reference proteome</keyword>
<reference evidence="2" key="1">
    <citation type="submission" date="2021-11" db="EMBL/GenBank/DDBJ databases">
        <authorList>
            <consortium name="Genoscope - CEA"/>
            <person name="William W."/>
        </authorList>
    </citation>
    <scope>NUCLEOTIDE SEQUENCE</scope>
</reference>
<accession>A0A8J2WJH5</accession>
<feature type="signal peptide" evidence="1">
    <location>
        <begin position="1"/>
        <end position="25"/>
    </location>
</feature>
<evidence type="ECO:0000313" key="2">
    <source>
        <dbReference type="EMBL" id="CAH0371085.1"/>
    </source>
</evidence>
<dbReference type="Proteomes" id="UP000789595">
    <property type="component" value="Unassembled WGS sequence"/>
</dbReference>
<feature type="chain" id="PRO_5035246151" evidence="1">
    <location>
        <begin position="26"/>
        <end position="345"/>
    </location>
</feature>
<dbReference type="EMBL" id="CAKKNE010000003">
    <property type="protein sequence ID" value="CAH0371085.1"/>
    <property type="molecule type" value="Genomic_DNA"/>
</dbReference>
<name>A0A8J2WJH5_9STRA</name>
<comment type="caution">
    <text evidence="2">The sequence shown here is derived from an EMBL/GenBank/DDBJ whole genome shotgun (WGS) entry which is preliminary data.</text>
</comment>
<proteinExistence type="predicted"/>
<keyword evidence="1" id="KW-0732">Signal</keyword>